<dbReference type="GO" id="GO:0006508">
    <property type="term" value="P:proteolysis"/>
    <property type="evidence" value="ECO:0007669"/>
    <property type="project" value="UniProtKB-KW"/>
</dbReference>
<dbReference type="SUPFAM" id="SSF117892">
    <property type="entry name" value="Band 7/SPFH domain"/>
    <property type="match status" value="1"/>
</dbReference>
<dbReference type="Pfam" id="PF01145">
    <property type="entry name" value="Band_7"/>
    <property type="match status" value="1"/>
</dbReference>
<evidence type="ECO:0000313" key="4">
    <source>
        <dbReference type="EMBL" id="SFN44770.1"/>
    </source>
</evidence>
<keyword evidence="4" id="KW-0645">Protease</keyword>
<evidence type="ECO:0000313" key="5">
    <source>
        <dbReference type="Proteomes" id="UP000198575"/>
    </source>
</evidence>
<dbReference type="InterPro" id="IPR000163">
    <property type="entry name" value="Prohibitin"/>
</dbReference>
<feature type="coiled-coil region" evidence="2">
    <location>
        <begin position="206"/>
        <end position="244"/>
    </location>
</feature>
<dbReference type="STRING" id="578942.SAMN05216289_12225"/>
<dbReference type="InterPro" id="IPR001107">
    <property type="entry name" value="Band_7"/>
</dbReference>
<dbReference type="AlphaFoldDB" id="A0A1I4Z4G5"/>
<sequence>MNRPAAFMGKSNRFLSAGIVGVVIALLLLSIVFGSWYTVDQGERGVKLRYGAIVGIAEPGLNFKVPFVDTVEHVSVQNQTILYDRLESYSKDQQPATLRISVSYRVPEARVEELYSQYGTIEKMVDRLISRKVPDEVKNVFGRYTAISAIQDRTKLGIDVNEGLKKSVLGPVAIDSVQVEDVTFSDAYEQSIEKRMMAEVEIQTKRQNLETERINAEITVTQAKAQADSALAKAQAEAEAIRVRGVAEADAIKARGEALKQNAQLIALTQAEKWNGVLPATMVPGGAVPFLNLKANTGNE</sequence>
<evidence type="ECO:0000256" key="2">
    <source>
        <dbReference type="SAM" id="Coils"/>
    </source>
</evidence>
<dbReference type="EMBL" id="FOVF01000022">
    <property type="protein sequence ID" value="SFN44770.1"/>
    <property type="molecule type" value="Genomic_DNA"/>
</dbReference>
<dbReference type="SMART" id="SM00244">
    <property type="entry name" value="PHB"/>
    <property type="match status" value="1"/>
</dbReference>
<dbReference type="PANTHER" id="PTHR42911">
    <property type="entry name" value="MODULATOR OF FTSH PROTEASE HFLC"/>
    <property type="match status" value="1"/>
</dbReference>
<keyword evidence="4" id="KW-0378">Hydrolase</keyword>
<dbReference type="InterPro" id="IPR036013">
    <property type="entry name" value="Band_7/SPFH_dom_sf"/>
</dbReference>
<accession>A0A1I4Z4G5</accession>
<dbReference type="Gene3D" id="3.30.479.30">
    <property type="entry name" value="Band 7 domain"/>
    <property type="match status" value="1"/>
</dbReference>
<dbReference type="GO" id="GO:0016020">
    <property type="term" value="C:membrane"/>
    <property type="evidence" value="ECO:0007669"/>
    <property type="project" value="UniProtKB-SubCell"/>
</dbReference>
<evidence type="ECO:0000256" key="1">
    <source>
        <dbReference type="ARBA" id="ARBA00004167"/>
    </source>
</evidence>
<dbReference type="Proteomes" id="UP000198575">
    <property type="component" value="Unassembled WGS sequence"/>
</dbReference>
<dbReference type="CDD" id="cd03401">
    <property type="entry name" value="SPFH_prohibitin"/>
    <property type="match status" value="1"/>
</dbReference>
<reference evidence="4 5" key="1">
    <citation type="submission" date="2016-10" db="EMBL/GenBank/DDBJ databases">
        <authorList>
            <person name="de Groot N.N."/>
        </authorList>
    </citation>
    <scope>NUCLEOTIDE SEQUENCE [LARGE SCALE GENOMIC DNA]</scope>
    <source>
        <strain evidence="4 5">CGMCC 1.7659</strain>
    </source>
</reference>
<proteinExistence type="predicted"/>
<keyword evidence="2" id="KW-0175">Coiled coil</keyword>
<keyword evidence="5" id="KW-1185">Reference proteome</keyword>
<dbReference type="RefSeq" id="WP_217647878.1">
    <property type="nucleotide sequence ID" value="NZ_FOVF01000022.1"/>
</dbReference>
<dbReference type="PANTHER" id="PTHR42911:SF2">
    <property type="entry name" value="PROHIBITIN FAMILY PROTEIN"/>
    <property type="match status" value="1"/>
</dbReference>
<name>A0A1I4Z4G5_9GAMM</name>
<comment type="subcellular location">
    <subcellularLocation>
        <location evidence="1">Membrane</location>
        <topology evidence="1">Single-pass membrane protein</topology>
    </subcellularLocation>
</comment>
<organism evidence="4 5">
    <name type="scientific">Dokdonella immobilis</name>
    <dbReference type="NCBI Taxonomy" id="578942"/>
    <lineage>
        <taxon>Bacteria</taxon>
        <taxon>Pseudomonadati</taxon>
        <taxon>Pseudomonadota</taxon>
        <taxon>Gammaproteobacteria</taxon>
        <taxon>Lysobacterales</taxon>
        <taxon>Rhodanobacteraceae</taxon>
        <taxon>Dokdonella</taxon>
    </lineage>
</organism>
<gene>
    <name evidence="4" type="ORF">SAMN05216289_12225</name>
</gene>
<feature type="domain" description="Band 7" evidence="3">
    <location>
        <begin position="34"/>
        <end position="196"/>
    </location>
</feature>
<dbReference type="GO" id="GO:0008233">
    <property type="term" value="F:peptidase activity"/>
    <property type="evidence" value="ECO:0007669"/>
    <property type="project" value="UniProtKB-KW"/>
</dbReference>
<protein>
    <submittedName>
        <fullName evidence="4">Protease FtsH subunit HflC</fullName>
    </submittedName>
</protein>
<evidence type="ECO:0000259" key="3">
    <source>
        <dbReference type="SMART" id="SM00244"/>
    </source>
</evidence>